<keyword evidence="1" id="KW-1133">Transmembrane helix</keyword>
<dbReference type="InterPro" id="IPR019629">
    <property type="entry name" value="Uncharacterised_HI1736/YgjV"/>
</dbReference>
<dbReference type="PIRSF" id="PIRSF011443">
    <property type="entry name" value="YgjV"/>
    <property type="match status" value="1"/>
</dbReference>
<dbReference type="RefSeq" id="WP_015722791.1">
    <property type="nucleotide sequence ID" value="NC_014972.1"/>
</dbReference>
<evidence type="ECO:0008006" key="4">
    <source>
        <dbReference type="Google" id="ProtNLM"/>
    </source>
</evidence>
<dbReference type="EMBL" id="CP002364">
    <property type="protein sequence ID" value="ADW16243.1"/>
    <property type="molecule type" value="Genomic_DNA"/>
</dbReference>
<dbReference type="AlphaFoldDB" id="A0A7U3YIX4"/>
<name>A0A7U3YIX4_DESPD</name>
<evidence type="ECO:0000313" key="2">
    <source>
        <dbReference type="EMBL" id="ADW16243.1"/>
    </source>
</evidence>
<evidence type="ECO:0000313" key="3">
    <source>
        <dbReference type="Proteomes" id="UP000006365"/>
    </source>
</evidence>
<keyword evidence="1" id="KW-0472">Membrane</keyword>
<accession>A0A7U3YIX4</accession>
<feature type="transmembrane region" description="Helical" evidence="1">
    <location>
        <begin position="29"/>
        <end position="47"/>
    </location>
</feature>
<dbReference type="Proteomes" id="UP000006365">
    <property type="component" value="Chromosome"/>
</dbReference>
<proteinExistence type="predicted"/>
<reference evidence="2 3" key="1">
    <citation type="journal article" date="2011" name="Stand. Genomic Sci.">
        <title>Complete genome sequence of Desulfobulbus propionicus type strain (1pr3).</title>
        <authorList>
            <person name="Pagani I."/>
            <person name="Lapidus A."/>
            <person name="Nolan M."/>
            <person name="Lucas S."/>
            <person name="Hammon N."/>
            <person name="Deshpande S."/>
            <person name="Cheng J.F."/>
            <person name="Chertkov O."/>
            <person name="Davenport K."/>
            <person name="Tapia R."/>
            <person name="Han C."/>
            <person name="Goodwin L."/>
            <person name="Pitluck S."/>
            <person name="Liolios K."/>
            <person name="Mavromatis K."/>
            <person name="Ivanova N."/>
            <person name="Mikhailova N."/>
            <person name="Pati A."/>
            <person name="Chen A."/>
            <person name="Palaniappan K."/>
            <person name="Land M."/>
            <person name="Hauser L."/>
            <person name="Chang Y.J."/>
            <person name="Jeffries C.D."/>
            <person name="Detter J.C."/>
            <person name="Brambilla E."/>
            <person name="Kannan K.P."/>
            <person name="Djao O.D."/>
            <person name="Rohde M."/>
            <person name="Pukall R."/>
            <person name="Spring S."/>
            <person name="Goker M."/>
            <person name="Sikorski J."/>
            <person name="Woyke T."/>
            <person name="Bristow J."/>
            <person name="Eisen J.A."/>
            <person name="Markowitz V."/>
            <person name="Hugenholtz P."/>
            <person name="Kyrpides N.C."/>
            <person name="Klenk H.P."/>
        </authorList>
    </citation>
    <scope>NUCLEOTIDE SEQUENCE [LARGE SCALE GENOMIC DNA]</scope>
    <source>
        <strain evidence="3">ATCC 33891 / DSM 2032 / 1pr3</strain>
    </source>
</reference>
<sequence>MTPFALSQLLVAIAIGFDLLSFQFKERRRIIACLIVSCLLIATHFALLGHWTAVGLGLLAAVRFVASYLTTSKKVMAFFIAASVLVAALSFHGVLSVLSCLGSIFGTIGSFCKEDKQLRQVMLVATSLWLVHNCLAGTPTAVLMEGLFIASNLLGYYRYYYRRAGKPEVVQTEGQTPDR</sequence>
<dbReference type="Pfam" id="PF10688">
    <property type="entry name" value="Imp-YgjV"/>
    <property type="match status" value="1"/>
</dbReference>
<organism evidence="2 3">
    <name type="scientific">Desulfobulbus propionicus (strain ATCC 33891 / DSM 2032 / VKM B-1956 / 1pr3)</name>
    <dbReference type="NCBI Taxonomy" id="577650"/>
    <lineage>
        <taxon>Bacteria</taxon>
        <taxon>Pseudomonadati</taxon>
        <taxon>Thermodesulfobacteriota</taxon>
        <taxon>Desulfobulbia</taxon>
        <taxon>Desulfobulbales</taxon>
        <taxon>Desulfobulbaceae</taxon>
        <taxon>Desulfobulbus</taxon>
    </lineage>
</organism>
<protein>
    <recommendedName>
        <fullName evidence="4">YgjV family protein</fullName>
    </recommendedName>
</protein>
<gene>
    <name evidence="2" type="ordered locus">Despr_0049</name>
</gene>
<feature type="transmembrane region" description="Helical" evidence="1">
    <location>
        <begin position="78"/>
        <end position="108"/>
    </location>
</feature>
<evidence type="ECO:0000256" key="1">
    <source>
        <dbReference type="SAM" id="Phobius"/>
    </source>
</evidence>
<keyword evidence="1" id="KW-0812">Transmembrane</keyword>
<dbReference type="KEGG" id="dpr:Despr_0049"/>
<feature type="transmembrane region" description="Helical" evidence="1">
    <location>
        <begin position="128"/>
        <end position="157"/>
    </location>
</feature>
<feature type="transmembrane region" description="Helical" evidence="1">
    <location>
        <begin position="6"/>
        <end position="22"/>
    </location>
</feature>
<keyword evidence="3" id="KW-1185">Reference proteome</keyword>
<feature type="transmembrane region" description="Helical" evidence="1">
    <location>
        <begin position="53"/>
        <end position="71"/>
    </location>
</feature>
<dbReference type="InterPro" id="IPR026267">
    <property type="entry name" value="YgjV"/>
</dbReference>